<protein>
    <recommendedName>
        <fullName evidence="3">DUF695 domain-containing protein</fullName>
    </recommendedName>
</protein>
<name>A0ABR6RDI1_9BURK</name>
<evidence type="ECO:0000313" key="2">
    <source>
        <dbReference type="Proteomes" id="UP000562492"/>
    </source>
</evidence>
<dbReference type="Proteomes" id="UP000562492">
    <property type="component" value="Unassembled WGS sequence"/>
</dbReference>
<sequence length="364" mass="40187">MNDEAHTDQPVLLDAAAIEGFWQAFAYDERNLALLPEQEFVSKANEILARYAPELALELEQADGSLFKRLVISAHGNTEQFENAMALVRAAPSLPGYKVQAFRTRTLGSDFSMGMDGFELACSDVLVAHYDAGGVVGLELSFEKIIPQDMLDHARHMSFIMLDHVLGEWDFAVRVGPVDFVEAFSQGVSGAEPLSVFPAIFDAFLRDEMGRSYRFPKGDDDRWTVFEVRQRDAQEDAPADLLSLRTSANALATRADLAHYLEVVMPVGNQNELDAAKQVQESLQSLWEPMEQGVLAFSRLNGEGELVSGYYIENPHSAVPQVHAAAQQYAESLDVEVSAMFDPSWQEFCALYAATAPRPEGDAA</sequence>
<evidence type="ECO:0000313" key="1">
    <source>
        <dbReference type="EMBL" id="MBB6577220.1"/>
    </source>
</evidence>
<keyword evidence="2" id="KW-1185">Reference proteome</keyword>
<evidence type="ECO:0008006" key="3">
    <source>
        <dbReference type="Google" id="ProtNLM"/>
    </source>
</evidence>
<organism evidence="1 2">
    <name type="scientific">Comamonas odontotermitis</name>
    <dbReference type="NCBI Taxonomy" id="379895"/>
    <lineage>
        <taxon>Bacteria</taxon>
        <taxon>Pseudomonadati</taxon>
        <taxon>Pseudomonadota</taxon>
        <taxon>Betaproteobacteria</taxon>
        <taxon>Burkholderiales</taxon>
        <taxon>Comamonadaceae</taxon>
        <taxon>Comamonas</taxon>
    </lineage>
</organism>
<comment type="caution">
    <text evidence="1">The sequence shown here is derived from an EMBL/GenBank/DDBJ whole genome shotgun (WGS) entry which is preliminary data.</text>
</comment>
<reference evidence="1 2" key="1">
    <citation type="submission" date="2020-08" db="EMBL/GenBank/DDBJ databases">
        <title>Functional genomics of gut bacteria from endangered species of beetles.</title>
        <authorList>
            <person name="Carlos-Shanley C."/>
        </authorList>
    </citation>
    <scope>NUCLEOTIDE SEQUENCE [LARGE SCALE GENOMIC DNA]</scope>
    <source>
        <strain evidence="1 2">S00124</strain>
    </source>
</reference>
<proteinExistence type="predicted"/>
<accession>A0ABR6RDI1</accession>
<gene>
    <name evidence="1" type="ORF">HNP33_001271</name>
</gene>
<dbReference type="EMBL" id="JACHKZ010000005">
    <property type="protein sequence ID" value="MBB6577220.1"/>
    <property type="molecule type" value="Genomic_DNA"/>
</dbReference>
<dbReference type="RefSeq" id="WP_184706450.1">
    <property type="nucleotide sequence ID" value="NZ_JACHKZ010000005.1"/>
</dbReference>